<dbReference type="Proteomes" id="UP000188605">
    <property type="component" value="Unassembled WGS sequence"/>
</dbReference>
<name>A0ACC8XAL5_9FIRM</name>
<keyword evidence="2" id="KW-1185">Reference proteome</keyword>
<reference evidence="1" key="1">
    <citation type="submission" date="2016-08" db="EMBL/GenBank/DDBJ databases">
        <authorList>
            <person name="Ngugi D.K."/>
            <person name="Miyake S."/>
            <person name="Stingl U."/>
        </authorList>
    </citation>
    <scope>NUCLEOTIDE SEQUENCE</scope>
    <source>
        <strain evidence="1">SCG-B11WGA-EpuloA1</strain>
    </source>
</reference>
<gene>
    <name evidence="1" type="ORF">AN396_08870</name>
</gene>
<dbReference type="EMBL" id="LJDB01000065">
    <property type="protein sequence ID" value="ONI39266.1"/>
    <property type="molecule type" value="Genomic_DNA"/>
</dbReference>
<sequence length="178" mass="20802">MDISWSYFTIGLLYFLIISIKILEHFIMEKESRVGGEKFDVKPIDFLLNVAFITFWLMLIIMVVQIVCGTPIDFNLEIITVLIILLTFINNRTTLLIRPHVIILEGRDIETNLIGSVQLRSHKYYSICKIKFNQEIHGLKSKSVICKREEGQKIKNLLNNIIIEEELKKTEKKDTEEM</sequence>
<comment type="caution">
    <text evidence="1">The sequence shown here is derived from an EMBL/GenBank/DDBJ whole genome shotgun (WGS) entry which is preliminary data.</text>
</comment>
<proteinExistence type="predicted"/>
<accession>A0ACC8XAL5</accession>
<protein>
    <submittedName>
        <fullName evidence="1">Uncharacterized protein</fullName>
    </submittedName>
</protein>
<organism evidence="1 2">
    <name type="scientific">Candidatus Epulonipiscium fishelsonii</name>
    <dbReference type="NCBI Taxonomy" id="77094"/>
    <lineage>
        <taxon>Bacteria</taxon>
        <taxon>Bacillati</taxon>
        <taxon>Bacillota</taxon>
        <taxon>Clostridia</taxon>
        <taxon>Lachnospirales</taxon>
        <taxon>Lachnospiraceae</taxon>
        <taxon>Candidatus Epulonipiscium</taxon>
    </lineage>
</organism>
<evidence type="ECO:0000313" key="1">
    <source>
        <dbReference type="EMBL" id="ONI39266.1"/>
    </source>
</evidence>
<evidence type="ECO:0000313" key="2">
    <source>
        <dbReference type="Proteomes" id="UP000188605"/>
    </source>
</evidence>